<evidence type="ECO:0000259" key="5">
    <source>
        <dbReference type="PROSITE" id="PS50048"/>
    </source>
</evidence>
<feature type="domain" description="Zn(2)-C6 fungal-type" evidence="5">
    <location>
        <begin position="10"/>
        <end position="38"/>
    </location>
</feature>
<reference evidence="6 7" key="1">
    <citation type="journal article" date="2014" name="Nat. Commun.">
        <title>Multiple recent horizontal transfers of a large genomic region in cheese making fungi.</title>
        <authorList>
            <person name="Cheeseman K."/>
            <person name="Ropars J."/>
            <person name="Renault P."/>
            <person name="Dupont J."/>
            <person name="Gouzy J."/>
            <person name="Branca A."/>
            <person name="Abraham A.L."/>
            <person name="Ceppi M."/>
            <person name="Conseiller E."/>
            <person name="Debuchy R."/>
            <person name="Malagnac F."/>
            <person name="Goarin A."/>
            <person name="Silar P."/>
            <person name="Lacoste S."/>
            <person name="Sallet E."/>
            <person name="Bensimon A."/>
            <person name="Giraud T."/>
            <person name="Brygoo Y."/>
        </authorList>
    </citation>
    <scope>NUCLEOTIDE SEQUENCE [LARGE SCALE GENOMIC DNA]</scope>
    <source>
        <strain evidence="7">FM 013</strain>
    </source>
</reference>
<dbReference type="SUPFAM" id="SSF57701">
    <property type="entry name" value="Zn2/Cys6 DNA-binding domain"/>
    <property type="match status" value="1"/>
</dbReference>
<keyword evidence="7" id="KW-1185">Reference proteome</keyword>
<dbReference type="Gene3D" id="4.10.240.10">
    <property type="entry name" value="Zn(2)-C6 fungal-type DNA-binding domain"/>
    <property type="match status" value="1"/>
</dbReference>
<sequence length="498" mass="55161">MPARGRASRNCGNCRSIKRRCDQKFPHCGQCIRAREECQGYRDEWELVFHDQTTHTIKRSKEAWAKADGLETMKRSPPSRTLGLSSDEVGVNYFLFHFVVGGLSPSRGYLNYVPAVFSADGESPTLMASMAAVGLAALANSTQQPELFQRAHTKYWEAIDKVNAALSSSVESIKDSTLMSVISLGLFEHVSNFETWFQYVKGTVALVVSRGKSQFSSPASIPMFNQVRADMCAACVHRLEPFPRDMLELQEEANKQADNSSCFWLLGVLATRTVNLLSDVTVVTIKDGATLAHFVQESAVLQRDFQDVLGNFRTQEPYTTIEDYSGDPDLVYNSRYDLYRSAWAIRLWNNSRILQVIVCEIEFHLLSKALTANPPPAHRKQIATTLEATCQILKTLGDDILATVPQSLGAVLPPTEPPTSADLSSDPSANASASGGHLLLWCLYTVGKSPVTRGRARKWVMKRLRDISQKSGLPIALQFVNDIDEIDKAASMLESADN</sequence>
<dbReference type="PROSITE" id="PS50048">
    <property type="entry name" value="ZN2_CY6_FUNGAL_2"/>
    <property type="match status" value="1"/>
</dbReference>
<evidence type="ECO:0000313" key="6">
    <source>
        <dbReference type="EMBL" id="CRL23328.1"/>
    </source>
</evidence>
<dbReference type="PANTHER" id="PTHR38791:SF5">
    <property type="entry name" value="TRANSCRIPTION FACTOR DBAG-RELATED"/>
    <property type="match status" value="1"/>
</dbReference>
<dbReference type="STRING" id="1429867.A0A0G4PAJ1"/>
<evidence type="ECO:0000256" key="4">
    <source>
        <dbReference type="ARBA" id="ARBA00023242"/>
    </source>
</evidence>
<dbReference type="GO" id="GO:0008270">
    <property type="term" value="F:zinc ion binding"/>
    <property type="evidence" value="ECO:0007669"/>
    <property type="project" value="InterPro"/>
</dbReference>
<name>A0A0G4PAJ1_PENC3</name>
<organism evidence="6 7">
    <name type="scientific">Penicillium camemberti (strain FM 013)</name>
    <dbReference type="NCBI Taxonomy" id="1429867"/>
    <lineage>
        <taxon>Eukaryota</taxon>
        <taxon>Fungi</taxon>
        <taxon>Dikarya</taxon>
        <taxon>Ascomycota</taxon>
        <taxon>Pezizomycotina</taxon>
        <taxon>Eurotiomycetes</taxon>
        <taxon>Eurotiomycetidae</taxon>
        <taxon>Eurotiales</taxon>
        <taxon>Aspergillaceae</taxon>
        <taxon>Penicillium</taxon>
    </lineage>
</organism>
<evidence type="ECO:0000256" key="3">
    <source>
        <dbReference type="ARBA" id="ARBA00023163"/>
    </source>
</evidence>
<dbReference type="Pfam" id="PF00172">
    <property type="entry name" value="Zn_clus"/>
    <property type="match status" value="1"/>
</dbReference>
<evidence type="ECO:0000313" key="7">
    <source>
        <dbReference type="Proteomes" id="UP000053732"/>
    </source>
</evidence>
<dbReference type="InterPro" id="IPR036864">
    <property type="entry name" value="Zn2-C6_fun-type_DNA-bd_sf"/>
</dbReference>
<dbReference type="InterPro" id="IPR053175">
    <property type="entry name" value="DHMBA_Reg_Transcription_Factor"/>
</dbReference>
<dbReference type="GO" id="GO:0000981">
    <property type="term" value="F:DNA-binding transcription factor activity, RNA polymerase II-specific"/>
    <property type="evidence" value="ECO:0007669"/>
    <property type="project" value="InterPro"/>
</dbReference>
<proteinExistence type="predicted"/>
<dbReference type="SMART" id="SM00066">
    <property type="entry name" value="GAL4"/>
    <property type="match status" value="1"/>
</dbReference>
<dbReference type="GO" id="GO:0003677">
    <property type="term" value="F:DNA binding"/>
    <property type="evidence" value="ECO:0007669"/>
    <property type="project" value="UniProtKB-KW"/>
</dbReference>
<dbReference type="PANTHER" id="PTHR38791">
    <property type="entry name" value="ZN(II)2CYS6 TRANSCRIPTION FACTOR (EUROFUNG)-RELATED-RELATED"/>
    <property type="match status" value="1"/>
</dbReference>
<dbReference type="AlphaFoldDB" id="A0A0G4PAJ1"/>
<keyword evidence="2" id="KW-0238">DNA-binding</keyword>
<keyword evidence="3" id="KW-0804">Transcription</keyword>
<dbReference type="Proteomes" id="UP000053732">
    <property type="component" value="Unassembled WGS sequence"/>
</dbReference>
<keyword evidence="4" id="KW-0539">Nucleus</keyword>
<accession>A0A0G4PAJ1</accession>
<keyword evidence="1" id="KW-0805">Transcription regulation</keyword>
<evidence type="ECO:0000256" key="2">
    <source>
        <dbReference type="ARBA" id="ARBA00023125"/>
    </source>
</evidence>
<dbReference type="EMBL" id="HG793142">
    <property type="protein sequence ID" value="CRL23328.1"/>
    <property type="molecule type" value="Genomic_DNA"/>
</dbReference>
<evidence type="ECO:0000256" key="1">
    <source>
        <dbReference type="ARBA" id="ARBA00023015"/>
    </source>
</evidence>
<protein>
    <submittedName>
        <fullName evidence="6">Fungal transcriptional regulatory protein, N-terminal</fullName>
    </submittedName>
</protein>
<dbReference type="InterPro" id="IPR001138">
    <property type="entry name" value="Zn2Cys6_DnaBD"/>
</dbReference>
<dbReference type="CDD" id="cd00067">
    <property type="entry name" value="GAL4"/>
    <property type="match status" value="1"/>
</dbReference>
<gene>
    <name evidence="6" type="ORF">PCAMFM013_S009g000268</name>
</gene>